<sequence length="401" mass="47707">MLIESILLVSIFSIFLVKKVYVLFFSAFIIYNFFIFKHNKYINNIHSFISLKKGEKFHNWQKWCLGFLIWAIINYLMNFSGENMVLIQKLIVNLLFLISCGIYATNKQNDKLYLRIKYLLRIIIICNLIQILYIYFSTNTSILHFLEVNSSSDAYKIFRDRYIFIGHDNKNIWATKLVFIQCIYMYFYYERHKLKENIFMFISILNIVLLLSRTAQLAFGFCIFYVIYDIYINLKKHIKISIFIPSIVISALLICFIIYKFFHIKFNMEDGGFTRIIMWRTFIKNFLHENFIFGYGIGKTKEFLIKYGSVHVNTNMHNFILNISLEFGILGLGLYLMWLLGILKSFLYKSCNKIKTILVIIIPFIVIISLQYLGYDNDLVLFLGIVYILKNKAYNFDKKLT</sequence>
<feature type="transmembrane region" description="Helical" evidence="5">
    <location>
        <begin position="6"/>
        <end position="34"/>
    </location>
</feature>
<dbReference type="EMBL" id="LR590481">
    <property type="protein sequence ID" value="VTQ87238.1"/>
    <property type="molecule type" value="Genomic_DNA"/>
</dbReference>
<dbReference type="Proteomes" id="UP000308489">
    <property type="component" value="Chromosome 1"/>
</dbReference>
<feature type="transmembrane region" description="Helical" evidence="5">
    <location>
        <begin position="118"/>
        <end position="136"/>
    </location>
</feature>
<feature type="transmembrane region" description="Helical" evidence="5">
    <location>
        <begin position="282"/>
        <end position="298"/>
    </location>
</feature>
<evidence type="ECO:0000256" key="5">
    <source>
        <dbReference type="SAM" id="Phobius"/>
    </source>
</evidence>
<feature type="transmembrane region" description="Helical" evidence="5">
    <location>
        <begin position="240"/>
        <end position="262"/>
    </location>
</feature>
<proteinExistence type="predicted"/>
<dbReference type="InterPro" id="IPR007016">
    <property type="entry name" value="O-antigen_ligase-rel_domated"/>
</dbReference>
<keyword evidence="3 5" id="KW-1133">Transmembrane helix</keyword>
<keyword evidence="4 5" id="KW-0472">Membrane</keyword>
<feature type="transmembrane region" description="Helical" evidence="5">
    <location>
        <begin position="63"/>
        <end position="80"/>
    </location>
</feature>
<feature type="transmembrane region" description="Helical" evidence="5">
    <location>
        <begin position="354"/>
        <end position="373"/>
    </location>
</feature>
<keyword evidence="8" id="KW-1185">Reference proteome</keyword>
<dbReference type="GO" id="GO:0016020">
    <property type="term" value="C:membrane"/>
    <property type="evidence" value="ECO:0007669"/>
    <property type="project" value="UniProtKB-SubCell"/>
</dbReference>
<feature type="transmembrane region" description="Helical" evidence="5">
    <location>
        <begin position="201"/>
        <end position="228"/>
    </location>
</feature>
<dbReference type="PANTHER" id="PTHR37422">
    <property type="entry name" value="TEICHURONIC ACID BIOSYNTHESIS PROTEIN TUAE"/>
    <property type="match status" value="1"/>
</dbReference>
<organism evidence="7 8">
    <name type="scientific">Hathewaya histolytica</name>
    <name type="common">Clostridium histolyticum</name>
    <dbReference type="NCBI Taxonomy" id="1498"/>
    <lineage>
        <taxon>Bacteria</taxon>
        <taxon>Bacillati</taxon>
        <taxon>Bacillota</taxon>
        <taxon>Clostridia</taxon>
        <taxon>Eubacteriales</taxon>
        <taxon>Clostridiaceae</taxon>
        <taxon>Hathewaya</taxon>
    </lineage>
</organism>
<accession>A0A4U9R8Q0</accession>
<dbReference type="Pfam" id="PF04932">
    <property type="entry name" value="Wzy_C"/>
    <property type="match status" value="1"/>
</dbReference>
<name>A0A4U9R8Q0_HATHI</name>
<feature type="domain" description="O-antigen ligase-related" evidence="6">
    <location>
        <begin position="199"/>
        <end position="336"/>
    </location>
</feature>
<evidence type="ECO:0000313" key="7">
    <source>
        <dbReference type="EMBL" id="VTQ87238.1"/>
    </source>
</evidence>
<dbReference type="InterPro" id="IPR051533">
    <property type="entry name" value="WaaL-like"/>
</dbReference>
<feature type="transmembrane region" description="Helical" evidence="5">
    <location>
        <begin position="318"/>
        <end position="342"/>
    </location>
</feature>
<dbReference type="AlphaFoldDB" id="A0A4U9R8Q0"/>
<feature type="transmembrane region" description="Helical" evidence="5">
    <location>
        <begin position="172"/>
        <end position="189"/>
    </location>
</feature>
<keyword evidence="7" id="KW-0436">Ligase</keyword>
<feature type="transmembrane region" description="Helical" evidence="5">
    <location>
        <begin position="86"/>
        <end position="106"/>
    </location>
</feature>
<evidence type="ECO:0000256" key="3">
    <source>
        <dbReference type="ARBA" id="ARBA00022989"/>
    </source>
</evidence>
<dbReference type="KEGG" id="hhw:NCTC503_01051"/>
<keyword evidence="2 5" id="KW-0812">Transmembrane</keyword>
<evidence type="ECO:0000256" key="2">
    <source>
        <dbReference type="ARBA" id="ARBA00022692"/>
    </source>
</evidence>
<comment type="subcellular location">
    <subcellularLocation>
        <location evidence="1">Membrane</location>
        <topology evidence="1">Multi-pass membrane protein</topology>
    </subcellularLocation>
</comment>
<evidence type="ECO:0000256" key="1">
    <source>
        <dbReference type="ARBA" id="ARBA00004141"/>
    </source>
</evidence>
<reference evidence="7 8" key="1">
    <citation type="submission" date="2019-05" db="EMBL/GenBank/DDBJ databases">
        <authorList>
            <consortium name="Pathogen Informatics"/>
        </authorList>
    </citation>
    <scope>NUCLEOTIDE SEQUENCE [LARGE SCALE GENOMIC DNA]</scope>
    <source>
        <strain evidence="7 8">NCTC503</strain>
    </source>
</reference>
<dbReference type="PANTHER" id="PTHR37422:SF13">
    <property type="entry name" value="LIPOPOLYSACCHARIDE BIOSYNTHESIS PROTEIN PA4999-RELATED"/>
    <property type="match status" value="1"/>
</dbReference>
<evidence type="ECO:0000313" key="8">
    <source>
        <dbReference type="Proteomes" id="UP000308489"/>
    </source>
</evidence>
<dbReference type="GO" id="GO:0016874">
    <property type="term" value="F:ligase activity"/>
    <property type="evidence" value="ECO:0007669"/>
    <property type="project" value="UniProtKB-KW"/>
</dbReference>
<protein>
    <submittedName>
        <fullName evidence="7">Lipid A core - O-antigen ligase and related enzymes</fullName>
    </submittedName>
</protein>
<evidence type="ECO:0000256" key="4">
    <source>
        <dbReference type="ARBA" id="ARBA00023136"/>
    </source>
</evidence>
<evidence type="ECO:0000259" key="6">
    <source>
        <dbReference type="Pfam" id="PF04932"/>
    </source>
</evidence>
<gene>
    <name evidence="7" type="ORF">NCTC503_01051</name>
</gene>